<dbReference type="InterPro" id="IPR027981">
    <property type="entry name" value="DUF4446"/>
</dbReference>
<accession>A0A6J6VFU0</accession>
<dbReference type="EMBL" id="CAFBQF010000090">
    <property type="protein sequence ID" value="CAB5055539.1"/>
    <property type="molecule type" value="Genomic_DNA"/>
</dbReference>
<keyword evidence="1" id="KW-0812">Transmembrane</keyword>
<proteinExistence type="predicted"/>
<dbReference type="EMBL" id="CAFBQA010000029">
    <property type="protein sequence ID" value="CAB5037835.1"/>
    <property type="molecule type" value="Genomic_DNA"/>
</dbReference>
<dbReference type="Pfam" id="PF14584">
    <property type="entry name" value="DUF4446"/>
    <property type="match status" value="1"/>
</dbReference>
<evidence type="ECO:0000256" key="1">
    <source>
        <dbReference type="SAM" id="Phobius"/>
    </source>
</evidence>
<keyword evidence="1" id="KW-0472">Membrane</keyword>
<evidence type="ECO:0000313" key="3">
    <source>
        <dbReference type="EMBL" id="CAB4769883.1"/>
    </source>
</evidence>
<evidence type="ECO:0000313" key="4">
    <source>
        <dbReference type="EMBL" id="CAB5037835.1"/>
    </source>
</evidence>
<gene>
    <name evidence="2" type="ORF">UFOPK2593_00382</name>
    <name evidence="3" type="ORF">UFOPK2894_00526</name>
    <name evidence="4" type="ORF">UFOPK4234_00684</name>
    <name evidence="5" type="ORF">UFOPK4295_01366</name>
</gene>
<name>A0A6J6VFU0_9ZZZZ</name>
<keyword evidence="1" id="KW-1133">Transmembrane helix</keyword>
<dbReference type="EMBL" id="CAEZZQ010000023">
    <property type="protein sequence ID" value="CAB4769883.1"/>
    <property type="molecule type" value="Genomic_DNA"/>
</dbReference>
<sequence>MNSTNLGYIAGAIALLALTLALLALLSVGRMKKSYSVLQGVGSEVDFVTAVARQVEVVNGLRTDVTNLRKDLTVTQAELKDAIRHVAVTRYDAFGDQGGRMSFSVAFLDDVNDGIVITSINGRAEGRTYIKGIKGGQSIGSELSPEEVQAIGMAQKGQIS</sequence>
<evidence type="ECO:0000313" key="5">
    <source>
        <dbReference type="EMBL" id="CAB5055539.1"/>
    </source>
</evidence>
<protein>
    <submittedName>
        <fullName evidence="3">Unannotated protein</fullName>
    </submittedName>
</protein>
<reference evidence="3" key="1">
    <citation type="submission" date="2020-05" db="EMBL/GenBank/DDBJ databases">
        <authorList>
            <person name="Chiriac C."/>
            <person name="Salcher M."/>
            <person name="Ghai R."/>
            <person name="Kavagutti S V."/>
        </authorList>
    </citation>
    <scope>NUCLEOTIDE SEQUENCE</scope>
</reference>
<evidence type="ECO:0000313" key="2">
    <source>
        <dbReference type="EMBL" id="CAB4696771.1"/>
    </source>
</evidence>
<feature type="transmembrane region" description="Helical" evidence="1">
    <location>
        <begin position="6"/>
        <end position="26"/>
    </location>
</feature>
<organism evidence="3">
    <name type="scientific">freshwater metagenome</name>
    <dbReference type="NCBI Taxonomy" id="449393"/>
    <lineage>
        <taxon>unclassified sequences</taxon>
        <taxon>metagenomes</taxon>
        <taxon>ecological metagenomes</taxon>
    </lineage>
</organism>
<dbReference type="EMBL" id="CAEZXW010000014">
    <property type="protein sequence ID" value="CAB4696771.1"/>
    <property type="molecule type" value="Genomic_DNA"/>
</dbReference>
<dbReference type="AlphaFoldDB" id="A0A6J6VFU0"/>